<keyword evidence="1" id="KW-0217">Developmental protein</keyword>
<feature type="compositionally biased region" description="Polar residues" evidence="7">
    <location>
        <begin position="3104"/>
        <end position="3116"/>
    </location>
</feature>
<dbReference type="Gene3D" id="2.170.140.10">
    <property type="entry name" value="Chitin binding domain"/>
    <property type="match status" value="16"/>
</dbReference>
<dbReference type="InterPro" id="IPR036508">
    <property type="entry name" value="Chitin-bd_dom_sf"/>
</dbReference>
<evidence type="ECO:0000256" key="6">
    <source>
        <dbReference type="ARBA" id="ARBA00023180"/>
    </source>
</evidence>
<feature type="compositionally biased region" description="Pro residues" evidence="7">
    <location>
        <begin position="949"/>
        <end position="959"/>
    </location>
</feature>
<name>A0A2A6B4T7_PRIPA</name>
<dbReference type="InterPro" id="IPR051940">
    <property type="entry name" value="Chitin_bind-dev_reg"/>
</dbReference>
<dbReference type="Gene3D" id="3.20.20.80">
    <property type="entry name" value="Glycosidases"/>
    <property type="match status" value="19"/>
</dbReference>
<evidence type="ECO:0000256" key="5">
    <source>
        <dbReference type="ARBA" id="ARBA00023157"/>
    </source>
</evidence>
<feature type="chain" id="PRO_5043635420" evidence="8">
    <location>
        <begin position="19"/>
        <end position="3803"/>
    </location>
</feature>
<sequence length="3803" mass="405663">MLLRLAVVAAVACALVAASDDAKPDCMRAGDGYYTKGCSAKFWRCVNDRLYAYDCPRGLYFNPLKRKCEYKSDVPICADGVKVDSKNVIKASAEFNCTGLDDGPYKPHDIACSNSFITCFQGMAVEQACPYGQYYHQDNKRCDYKDNVPGCIQSGSKIGGSIGPACPALRTGHEDIPCDADETCQAIDRPVDGRYLCPKPFAVWYGPLGTGNSDQWVLAPEGLTCGEDGRWYNGNTIVTTPAVDCTAKRSSLSHGSPPAPPVQTLNQKAAALNACPGLLTGKDSEGIPCDGHEVCQAIQRPKNGRYSCEAPFAVYYGPVRGASALWKKATNGLMCGADGFWYDNGAKVDASGIDCTAKKSDLLIKDEGTLDCPSLSTNEREIPCTGDEEVCQPILNAVAGKYACPTPYRVWYGPRGGAVATWKQAKNDLICKAGAWFDGDVKIDATAVDCTVKKIDCRKLGDGTYNGEPGRCSTHFWQCSNEAAYLYPCPPGLFFDDFSKTCDFKEVVESCGGARRAPSATTTTTAPPTADAVATRKTDCPSVLTDSTLGCRSDEACVAPVDPVNQKYLCETPYTLSFGPKANLNQWRQAPNGIQCKNGQWFNGEEQIAPEAVHCTTPKFACAGKADGSYSANQEKCTAYFWNCAHDDAFLYTCPSGLFFDVETHKCDYKEVITACGGMKKDADPTKVVIASSDVSVPAFDCSHKDNGYHEMGKCQEKFWNCADGKSFQIDCPAGLVYDGRVEMCQYPVACNGELPVTTTAGPAPSTLDHGEISNIPPAPTTSFDCSTQKDGMYAEKKCHKQYVQCTNGRTFVKECPAGLVFVTFSQACDYKQVCMNPPATTAPSTTPAADVVSTTYSSFQTYERIPATTKAPIAPPTLDLPNCANLEDGAHAMARCGLEFFMCWHGEASFSKCNDGLVFNPQNSQCDYRSNVIECGTAADATTAAPGHPAPPSPPSTTPSPDLFCEGREDGHFGSGCQSFFYSCQNGATTKMFCPVGLHYDADSKTCDMREKIVACGGKKTEIGTIPASDAPILPYQRVPTVAPVKDVSLSTNFCDGKVDGFYAEGCASFFYSCQNGKTYKMNCPTDLLNDTDRKACDRREDIVACGAAPSTMTPFCVGKEDGFYPSPGCQTFFYSCQSSITHKMNCPAGLFYDDLQKNCDRREEIVACGAPPPLATQAPLVTPASTPAAAPASPYQQVHPGARVRNLHRILDIPAVSVERFCVGKEDGFYDAPGCQSFFYSCQNGVATTTPAPAVPTSSYHQVPTTAPVRDAPIVPIEKFCLGKEDAFYGEGCQSFFYSCQSGVTHKMACPSGLFYDAENKKCDNKEEIVACGGTATTQTPITKAADVPAVKIENFCNGKTDGFYTFGCQSFFYSCQSGATYKMTCPSGLFYDVAQKKCNFREEILDCDAPAQTTPAAAPAATTTTQAPRPYVQPTSAVDVPVTITTNFCAGKADNVYGAGCQNFFYTCQSGVSYKTTCSIGLFFDIETKQCNYRENIVACGGKKEEIAPVTAAPVSPALDRHIVGIENFCLTKEDGFYGDGCKPHFFSCQGSAMYKMDCPTGLYYDVSRKACDHKEEIAECGGNETPTIALAPVAPYGTPAVTTAPSRDQPAIPMITTENFCSTKSDGFYGNGCVEYFLSCQNGNTDKMFCPTGLFYDGHKKACDRREEIPECGGVRPVSPVTPAAAPIAPIAPYARPVQPLATSAPVRDLVPVAVRENFCVGKADGVHSNGCQSFYHTCQNGLTYKMACPSNLFYDVAANLCDVKENVVACGGKKAVVAPVAPLARDQPAPPVDRFCSGKPDGMYGNGCEAYFYSCMSGYSYKMLCNTGLFYDASKKACNRREEIVGCNPVAAAPTAPAYAAPPAPVTPVAAVPQYPSAPAPPAAAPAVSIVHNEAFCTGKTDGIYTTEGCPSFYYSCSNGYTYKMACPSGLFYDVPSKRCDMKENVVACGGTQPAAAPAVTAAPSHTKPAAAPAVSIVHTETFCTGKTDGMYTVESCPSFYYSCSNGYTYKMACPSGLFFDMPSKQCAARENVVACGGSQPVQPAPVQPAAAPAVSVVAVEKFCTGKTDGLYTVESCPSFYYSCSNGYTFKMACPSGVFFDISTKQCATRETVAACGGSKPAAAPAVTAAPSYTKPAAAPAVSVVHTEAFCTGKSDGLYTVESCPSFYYSCSNGYTFKMACPAGLFFDMPSKQCAIRENVVACGGQQPQQAQPLNQYQPSPAQPTPAASPAVSVSTVEKFCTGKADGIYTSEAGCPSFYYNCANEYTFKMACPSGLFFDISSKQCENREKIVACGGAQPVQPTPAAAPPSVPAYAKPAVPAVPVQTVEKFCIGKVDGLYSVGCASFYYNCVSGYTYKMACPTGLFFDISSKHCDNRETIVACGGTDPAAAPAAPYAQPTPAAAPATSVVAVEKFCTGKTDGVYTTEGCPSFYYNCANGYTYKMACPTGLFFDISSKQCDNREKIVTCGGVLPAQPILAAPALPAVPAYAKPAVPAFPVQTVEKFCSGKVDGLYSEGCSSFYHNCVNGNTYKMTCPSGLIFDISSKQCDNRENIVACGGQKPQQAQPLNQYQPAPAQLTPAAAPAVSVVASEKFCTGKADGIYTVESGCPSFYYNCANGYTYKMACPSGLFFDISSKQCDNREKIIACGGTQPAAAPAAPYVQPIPAAAPAYTKPAVPALSVPTVEKFCSGKVDGLYSEGCTSFYFNCVNGYTYKMACPTGLFFDISSKHCDNRETIVTCGGTQPAAAPAAPYAQPTPAAAPATSVVTVEKFCTGKTDGIYTTDGCPSFYYNCANGYTFKMACPTGLFFDISSKQCDNREKIVACGGQLVQPTPAAAPVLPAVPAYTKPVAPAVSIPTVEKFCSGKVDGLYSEGCTSFYHNCVGGYTYKMACPSGLFFDITTKQCDNREQIVACGGTQPIQPAPLQPVAAPAAPYSRIVPAQPIPAAAPAISVSTVEKFCSGKVDGIYAEGCPSFYHNCVSGYTYKMACPSGLFYDVPSKRCDVRENIVACGGQQPQLSQPLNQYQTTPMRDVVAPTSNFCSGKPDGFYGEGLCGTGLFFDIFSKQCDYREKIVACGGVQPAPVQPAAAPAATVAPYNRPATSPPATYSQPATPAKDKPVLKNVNDKSCTGQTNGYYGEGCQAFFYTCLDGSAYKMACPTGLFYDLELQSCQYKDDVPNCGGRRPEVVATSAPALDNLRPAPTNSAQCSGKADGIYPAADCAQEYISCQSGLVRKEACQAGLIYNEANKMCDYRENVAKCAATRDALPTRAPTEDYGRSTSRPITRPSAHKYDSHKEEQMKKPALAPSDYPLITIKIRRRMPRQTRFSTSSSNEDVSDRHSPPDPFNSPPPTLPPFTPIHHRSRMGAKKAMSLILVAAPICQALTALSAVTFSKPLCTLEQIFASRNSGRRHSRRLAAATNRSSRVGSSCNAMADGYYSNGCSQEYLACIGGQPMTMSCPSSLMYSASSQMCDYSDNVPECGGSVPVLKDEPMISPRPIVTPTASPVARITPYQKKTTPAQAPAKEVHPRCAGRTDGIYALAPCSQNYLACVDEKATIGICRDDLFYSTASGLCDWKDKIPACNMLVRPTPVTTRSVPTPVPITPSPRRDIVRPIGERLNRPIVPLGSQPDCAQIADGVYAVNSCSAYYNRCTGGRLTARGTCPKGTVFSPAGASCVARSTLASCTLPIVTPATPAPIVATQAPALAPAAQFCYGKSDGIYGTTCQKSYVICSRGATFAYNCPGEFLFSRERAVCDHPSRMTQCGGPTYGYQQQQPSYGYQQQQPSYGYQQQQQSYSPY</sequence>
<dbReference type="InterPro" id="IPR009030">
    <property type="entry name" value="Growth_fac_rcpt_cys_sf"/>
</dbReference>
<dbReference type="EnsemblMetazoa" id="PPA20195.1">
    <property type="protein sequence ID" value="PPA20195.1"/>
    <property type="gene ID" value="WBGene00109749"/>
</dbReference>
<feature type="region of interest" description="Disordered" evidence="7">
    <location>
        <begin position="944"/>
        <end position="965"/>
    </location>
</feature>
<feature type="compositionally biased region" description="Polar residues" evidence="7">
    <location>
        <begin position="3329"/>
        <end position="3338"/>
    </location>
</feature>
<evidence type="ECO:0000256" key="3">
    <source>
        <dbReference type="ARBA" id="ARBA00022729"/>
    </source>
</evidence>
<dbReference type="InterPro" id="IPR002557">
    <property type="entry name" value="Chitin-bd_dom"/>
</dbReference>
<dbReference type="SUPFAM" id="SSF57184">
    <property type="entry name" value="Growth factor receptor domain"/>
    <property type="match status" value="1"/>
</dbReference>
<keyword evidence="6" id="KW-0325">Glycoprotein</keyword>
<evidence type="ECO:0000256" key="4">
    <source>
        <dbReference type="ARBA" id="ARBA00022737"/>
    </source>
</evidence>
<feature type="region of interest" description="Disordered" evidence="7">
    <location>
        <begin position="3325"/>
        <end position="3364"/>
    </location>
</feature>
<dbReference type="PANTHER" id="PTHR23301:SF0">
    <property type="entry name" value="CHITIN-BINDING TYPE-2 DOMAIN-CONTAINING PROTEIN-RELATED"/>
    <property type="match status" value="1"/>
</dbReference>
<feature type="compositionally biased region" description="Basic and acidic residues" evidence="7">
    <location>
        <begin position="3294"/>
        <end position="3305"/>
    </location>
</feature>
<dbReference type="OrthoDB" id="5870569at2759"/>
<dbReference type="GO" id="GO:0008061">
    <property type="term" value="F:chitin binding"/>
    <property type="evidence" value="ECO:0000318"/>
    <property type="project" value="GO_Central"/>
</dbReference>
<reference evidence="10" key="1">
    <citation type="journal article" date="2008" name="Nat. Genet.">
        <title>The Pristionchus pacificus genome provides a unique perspective on nematode lifestyle and parasitism.</title>
        <authorList>
            <person name="Dieterich C."/>
            <person name="Clifton S.W."/>
            <person name="Schuster L.N."/>
            <person name="Chinwalla A."/>
            <person name="Delehaunty K."/>
            <person name="Dinkelacker I."/>
            <person name="Fulton L."/>
            <person name="Fulton R."/>
            <person name="Godfrey J."/>
            <person name="Minx P."/>
            <person name="Mitreva M."/>
            <person name="Roeseler W."/>
            <person name="Tian H."/>
            <person name="Witte H."/>
            <person name="Yang S.P."/>
            <person name="Wilson R.K."/>
            <person name="Sommer R.J."/>
        </authorList>
    </citation>
    <scope>NUCLEOTIDE SEQUENCE [LARGE SCALE GENOMIC DNA]</scope>
    <source>
        <strain evidence="10">PS312</strain>
    </source>
</reference>
<protein>
    <submittedName>
        <fullName evidence="9">Carbohydrate-binding protein</fullName>
    </submittedName>
</protein>
<dbReference type="SMART" id="SM00494">
    <property type="entry name" value="ChtBD2"/>
    <property type="match status" value="37"/>
</dbReference>
<evidence type="ECO:0000313" key="9">
    <source>
        <dbReference type="EnsemblMetazoa" id="PPA20195.1"/>
    </source>
</evidence>
<organism evidence="9 10">
    <name type="scientific">Pristionchus pacificus</name>
    <name type="common">Parasitic nematode worm</name>
    <dbReference type="NCBI Taxonomy" id="54126"/>
    <lineage>
        <taxon>Eukaryota</taxon>
        <taxon>Metazoa</taxon>
        <taxon>Ecdysozoa</taxon>
        <taxon>Nematoda</taxon>
        <taxon>Chromadorea</taxon>
        <taxon>Rhabditida</taxon>
        <taxon>Rhabditina</taxon>
        <taxon>Diplogasteromorpha</taxon>
        <taxon>Diplogasteroidea</taxon>
        <taxon>Neodiplogasteridae</taxon>
        <taxon>Pristionchus</taxon>
    </lineage>
</organism>
<keyword evidence="4" id="KW-0677">Repeat</keyword>
<evidence type="ECO:0000256" key="1">
    <source>
        <dbReference type="ARBA" id="ARBA00022473"/>
    </source>
</evidence>
<feature type="compositionally biased region" description="Pro residues" evidence="7">
    <location>
        <begin position="3347"/>
        <end position="3361"/>
    </location>
</feature>
<dbReference type="SUPFAM" id="SSF57625">
    <property type="entry name" value="Invertebrate chitin-binding proteins"/>
    <property type="match status" value="33"/>
</dbReference>
<keyword evidence="2" id="KW-0147">Chitin-binding</keyword>
<keyword evidence="3 8" id="KW-0732">Signal</keyword>
<dbReference type="GO" id="GO:0005576">
    <property type="term" value="C:extracellular region"/>
    <property type="evidence" value="ECO:0007669"/>
    <property type="project" value="InterPro"/>
</dbReference>
<dbReference type="PROSITE" id="PS50940">
    <property type="entry name" value="CHIT_BIND_II"/>
    <property type="match status" value="36"/>
</dbReference>
<dbReference type="GO" id="GO:0030312">
    <property type="term" value="C:external encapsulating structure"/>
    <property type="evidence" value="ECO:0000318"/>
    <property type="project" value="GO_Central"/>
</dbReference>
<proteinExistence type="predicted"/>
<evidence type="ECO:0000256" key="7">
    <source>
        <dbReference type="SAM" id="MobiDB-lite"/>
    </source>
</evidence>
<evidence type="ECO:0000256" key="2">
    <source>
        <dbReference type="ARBA" id="ARBA00022669"/>
    </source>
</evidence>
<accession>A0A2A6B4T7</accession>
<feature type="region of interest" description="Disordered" evidence="7">
    <location>
        <begin position="3104"/>
        <end position="3123"/>
    </location>
</feature>
<feature type="signal peptide" evidence="8">
    <location>
        <begin position="1"/>
        <end position="18"/>
    </location>
</feature>
<evidence type="ECO:0000256" key="8">
    <source>
        <dbReference type="SAM" id="SignalP"/>
    </source>
</evidence>
<keyword evidence="5" id="KW-1015">Disulfide bond</keyword>
<dbReference type="Pfam" id="PF01607">
    <property type="entry name" value="CBM_14"/>
    <property type="match status" value="36"/>
</dbReference>
<reference evidence="9" key="2">
    <citation type="submission" date="2022-06" db="UniProtKB">
        <authorList>
            <consortium name="EnsemblMetazoa"/>
        </authorList>
    </citation>
    <scope>IDENTIFICATION</scope>
    <source>
        <strain evidence="9">PS312</strain>
    </source>
</reference>
<dbReference type="Proteomes" id="UP000005239">
    <property type="component" value="Unassembled WGS sequence"/>
</dbReference>
<feature type="region of interest" description="Disordered" evidence="7">
    <location>
        <begin position="3274"/>
        <end position="3309"/>
    </location>
</feature>
<accession>A0A8R1UF03</accession>
<gene>
    <name evidence="9" type="primary">WBGene00109749</name>
</gene>
<keyword evidence="10" id="KW-1185">Reference proteome</keyword>
<dbReference type="PANTHER" id="PTHR23301">
    <property type="entry name" value="CHITIN BINDING PERITROPHIN-A"/>
    <property type="match status" value="1"/>
</dbReference>
<evidence type="ECO:0000313" key="10">
    <source>
        <dbReference type="Proteomes" id="UP000005239"/>
    </source>
</evidence>